<keyword evidence="3" id="KW-1185">Reference proteome</keyword>
<name>A0AA95NNH3_9BURK</name>
<dbReference type="AlphaFoldDB" id="A0AA95NNH3"/>
<dbReference type="KEGG" id="pais:PFX98_06265"/>
<evidence type="ECO:0000256" key="1">
    <source>
        <dbReference type="SAM" id="Phobius"/>
    </source>
</evidence>
<dbReference type="RefSeq" id="WP_285234321.1">
    <property type="nucleotide sequence ID" value="NZ_CP116346.1"/>
</dbReference>
<accession>A0AA95NNH3</accession>
<sequence length="54" mass="5828">MQTDLSQFLRQLAGVITMSLVPVVLVAFISLPLNMGRHPGDAEPHRSTVGAHMS</sequence>
<proteinExistence type="predicted"/>
<evidence type="ECO:0000313" key="3">
    <source>
        <dbReference type="Proteomes" id="UP001177769"/>
    </source>
</evidence>
<organism evidence="2 3">
    <name type="scientific">Paucibacter sediminis</name>
    <dbReference type="NCBI Taxonomy" id="3019553"/>
    <lineage>
        <taxon>Bacteria</taxon>
        <taxon>Pseudomonadati</taxon>
        <taxon>Pseudomonadota</taxon>
        <taxon>Betaproteobacteria</taxon>
        <taxon>Burkholderiales</taxon>
        <taxon>Sphaerotilaceae</taxon>
        <taxon>Roseateles</taxon>
    </lineage>
</organism>
<dbReference type="EMBL" id="CP116346">
    <property type="protein sequence ID" value="WIT13211.1"/>
    <property type="molecule type" value="Genomic_DNA"/>
</dbReference>
<protein>
    <submittedName>
        <fullName evidence="2">Uncharacterized protein</fullName>
    </submittedName>
</protein>
<keyword evidence="1" id="KW-0472">Membrane</keyword>
<keyword evidence="1" id="KW-1133">Transmembrane helix</keyword>
<keyword evidence="1" id="KW-0812">Transmembrane</keyword>
<evidence type="ECO:0000313" key="2">
    <source>
        <dbReference type="EMBL" id="WIT13211.1"/>
    </source>
</evidence>
<feature type="transmembrane region" description="Helical" evidence="1">
    <location>
        <begin position="12"/>
        <end position="31"/>
    </location>
</feature>
<dbReference type="Proteomes" id="UP001177769">
    <property type="component" value="Chromosome"/>
</dbReference>
<reference evidence="2" key="1">
    <citation type="submission" date="2023-01" db="EMBL/GenBank/DDBJ databases">
        <title>Whole genome sequence of Paucibacter sp. S2-9 isolated from pond sediment.</title>
        <authorList>
            <person name="Jung J.Y."/>
        </authorList>
    </citation>
    <scope>NUCLEOTIDE SEQUENCE</scope>
    <source>
        <strain evidence="2">S2-9</strain>
    </source>
</reference>
<gene>
    <name evidence="2" type="ORF">PFX98_06265</name>
</gene>